<keyword evidence="3" id="KW-0540">Nuclease</keyword>
<dbReference type="CDD" id="cd20736">
    <property type="entry name" value="PoNe_Nuclease"/>
    <property type="match status" value="1"/>
</dbReference>
<proteinExistence type="inferred from homology"/>
<dbReference type="PANTHER" id="PTHR34039">
    <property type="entry name" value="UPF0102 PROTEIN YRAN"/>
    <property type="match status" value="1"/>
</dbReference>
<accession>R7RRL5</accession>
<dbReference type="InterPro" id="IPR011856">
    <property type="entry name" value="tRNA_endonuc-like_dom_sf"/>
</dbReference>
<evidence type="ECO:0000256" key="1">
    <source>
        <dbReference type="ARBA" id="ARBA00006738"/>
    </source>
</evidence>
<comment type="caution">
    <text evidence="3">The sequence shown here is derived from an EMBL/GenBank/DDBJ whole genome shotgun (WGS) entry which is preliminary data.</text>
</comment>
<evidence type="ECO:0000313" key="3">
    <source>
        <dbReference type="EMBL" id="CDF57928.1"/>
    </source>
</evidence>
<dbReference type="GO" id="GO:0004519">
    <property type="term" value="F:endonuclease activity"/>
    <property type="evidence" value="ECO:0007669"/>
    <property type="project" value="UniProtKB-KW"/>
</dbReference>
<keyword evidence="4" id="KW-1185">Reference proteome</keyword>
<comment type="similarity">
    <text evidence="1 2">Belongs to the UPF0102 family.</text>
</comment>
<dbReference type="NCBIfam" id="NF009150">
    <property type="entry name" value="PRK12497.1-3"/>
    <property type="match status" value="1"/>
</dbReference>
<dbReference type="Pfam" id="PF02021">
    <property type="entry name" value="UPF0102"/>
    <property type="match status" value="1"/>
</dbReference>
<protein>
    <recommendedName>
        <fullName evidence="2">UPF0102 protein TCEL_01842</fullName>
    </recommendedName>
</protein>
<gene>
    <name evidence="3" type="ORF">TCEL_01842</name>
</gene>
<name>R7RRL5_9CLOT</name>
<dbReference type="RefSeq" id="WP_018661539.1">
    <property type="nucleotide sequence ID" value="NZ_HF952018.1"/>
</dbReference>
<dbReference type="Proteomes" id="UP000014923">
    <property type="component" value="Unassembled WGS sequence"/>
</dbReference>
<sequence>MNKRVLGEFGEKAARQFLLNNGYKIIDFNYRNKYGEIDIIAEQNDSIVFIEVKTRSSNRYGFPCEAVDYRKQDKIKKVALGYLNERCIKRKFIRFDVVEVYIERTGENISKINIIKDAF</sequence>
<dbReference type="Gene3D" id="3.40.1350.10">
    <property type="match status" value="1"/>
</dbReference>
<dbReference type="SUPFAM" id="SSF52980">
    <property type="entry name" value="Restriction endonuclease-like"/>
    <property type="match status" value="1"/>
</dbReference>
<dbReference type="NCBIfam" id="TIGR00252">
    <property type="entry name" value="YraN family protein"/>
    <property type="match status" value="1"/>
</dbReference>
<dbReference type="GO" id="GO:0003676">
    <property type="term" value="F:nucleic acid binding"/>
    <property type="evidence" value="ECO:0007669"/>
    <property type="project" value="InterPro"/>
</dbReference>
<dbReference type="GO" id="GO:0016787">
    <property type="term" value="F:hydrolase activity"/>
    <property type="evidence" value="ECO:0007669"/>
    <property type="project" value="UniProtKB-KW"/>
</dbReference>
<keyword evidence="3" id="KW-0255">Endonuclease</keyword>
<dbReference type="PANTHER" id="PTHR34039:SF1">
    <property type="entry name" value="UPF0102 PROTEIN YRAN"/>
    <property type="match status" value="1"/>
</dbReference>
<dbReference type="InterPro" id="IPR011335">
    <property type="entry name" value="Restrct_endonuc-II-like"/>
</dbReference>
<keyword evidence="3" id="KW-0378">Hydrolase</keyword>
<dbReference type="NCBIfam" id="NF009154">
    <property type="entry name" value="PRK12497.3-3"/>
    <property type="match status" value="1"/>
</dbReference>
<dbReference type="eggNOG" id="COG0792">
    <property type="taxonomic scope" value="Bacteria"/>
</dbReference>
<dbReference type="InterPro" id="IPR003509">
    <property type="entry name" value="UPF0102_YraN-like"/>
</dbReference>
<dbReference type="OrthoDB" id="9802516at2"/>
<dbReference type="AlphaFoldDB" id="R7RRL5"/>
<organism evidence="3 4">
    <name type="scientific">Thermobrachium celere DSM 8682</name>
    <dbReference type="NCBI Taxonomy" id="941824"/>
    <lineage>
        <taxon>Bacteria</taxon>
        <taxon>Bacillati</taxon>
        <taxon>Bacillota</taxon>
        <taxon>Clostridia</taxon>
        <taxon>Eubacteriales</taxon>
        <taxon>Clostridiaceae</taxon>
        <taxon>Thermobrachium</taxon>
    </lineage>
</organism>
<evidence type="ECO:0000313" key="4">
    <source>
        <dbReference type="Proteomes" id="UP000014923"/>
    </source>
</evidence>
<evidence type="ECO:0000256" key="2">
    <source>
        <dbReference type="HAMAP-Rule" id="MF_00048"/>
    </source>
</evidence>
<dbReference type="HAMAP" id="MF_00048">
    <property type="entry name" value="UPF0102"/>
    <property type="match status" value="1"/>
</dbReference>
<reference evidence="3" key="1">
    <citation type="submission" date="2013-03" db="EMBL/GenBank/DDBJ databases">
        <title>Draft genome sequence of the hydrogen-ethanol-producing anaerobic alkalithermophilic Caloramator celere.</title>
        <authorList>
            <person name="Ciranna A."/>
            <person name="Larjo A."/>
            <person name="Kivisto A."/>
            <person name="Santala V."/>
            <person name="Roos C."/>
            <person name="Karp M."/>
        </authorList>
    </citation>
    <scope>NUCLEOTIDE SEQUENCE [LARGE SCALE GENOMIC DNA]</scope>
    <source>
        <strain evidence="3">DSM 8682</strain>
    </source>
</reference>
<dbReference type="EMBL" id="CAVN010000092">
    <property type="protein sequence ID" value="CDF57928.1"/>
    <property type="molecule type" value="Genomic_DNA"/>
</dbReference>
<dbReference type="HOGENOM" id="CLU_115353_3_1_9"/>